<dbReference type="Proteomes" id="UP000693981">
    <property type="component" value="Unassembled WGS sequence"/>
</dbReference>
<evidence type="ECO:0000313" key="2">
    <source>
        <dbReference type="EMBL" id="KAG7388151.1"/>
    </source>
</evidence>
<comment type="caution">
    <text evidence="2">The sequence shown here is derived from an EMBL/GenBank/DDBJ whole genome shotgun (WGS) entry which is preliminary data.</text>
</comment>
<proteinExistence type="predicted"/>
<keyword evidence="3" id="KW-1185">Reference proteome</keyword>
<dbReference type="AlphaFoldDB" id="A0A8T1W4B7"/>
<feature type="region of interest" description="Disordered" evidence="1">
    <location>
        <begin position="95"/>
        <end position="119"/>
    </location>
</feature>
<evidence type="ECO:0000256" key="1">
    <source>
        <dbReference type="SAM" id="MobiDB-lite"/>
    </source>
</evidence>
<organism evidence="2 3">
    <name type="scientific">Phytophthora boehmeriae</name>
    <dbReference type="NCBI Taxonomy" id="109152"/>
    <lineage>
        <taxon>Eukaryota</taxon>
        <taxon>Sar</taxon>
        <taxon>Stramenopiles</taxon>
        <taxon>Oomycota</taxon>
        <taxon>Peronosporomycetes</taxon>
        <taxon>Peronosporales</taxon>
        <taxon>Peronosporaceae</taxon>
        <taxon>Phytophthora</taxon>
    </lineage>
</organism>
<gene>
    <name evidence="2" type="ORF">PHYBOEH_008004</name>
</gene>
<accession>A0A8T1W4B7</accession>
<evidence type="ECO:0000313" key="3">
    <source>
        <dbReference type="Proteomes" id="UP000693981"/>
    </source>
</evidence>
<dbReference type="OrthoDB" id="108760at2759"/>
<sequence>MVARDFPPRACVYCGDAPCEWDKYGKDIIGSRLRMQTAGRKMRTPRHIDQALRQLYFYKKHGSLSKKTLIELPLCVAKGVERLNQTIRRVCLAAAPEAASRTASRADRTARDAERSASR</sequence>
<feature type="compositionally biased region" description="Basic and acidic residues" evidence="1">
    <location>
        <begin position="104"/>
        <end position="119"/>
    </location>
</feature>
<name>A0A8T1W4B7_9STRA</name>
<dbReference type="EMBL" id="JAGDFL010000453">
    <property type="protein sequence ID" value="KAG7388151.1"/>
    <property type="molecule type" value="Genomic_DNA"/>
</dbReference>
<reference evidence="2" key="1">
    <citation type="submission" date="2021-02" db="EMBL/GenBank/DDBJ databases">
        <authorList>
            <person name="Palmer J.M."/>
        </authorList>
    </citation>
    <scope>NUCLEOTIDE SEQUENCE</scope>
    <source>
        <strain evidence="2">SCRP23</strain>
    </source>
</reference>
<protein>
    <submittedName>
        <fullName evidence="2">Uncharacterized protein</fullName>
    </submittedName>
</protein>